<dbReference type="Gene3D" id="3.40.50.170">
    <property type="entry name" value="Formyl transferase, N-terminal domain"/>
    <property type="match status" value="1"/>
</dbReference>
<dbReference type="SUPFAM" id="SSF53328">
    <property type="entry name" value="Formyltransferase"/>
    <property type="match status" value="1"/>
</dbReference>
<reference evidence="2" key="1">
    <citation type="submission" date="2018-05" db="EMBL/GenBank/DDBJ databases">
        <authorList>
            <person name="Lanie J.A."/>
            <person name="Ng W.-L."/>
            <person name="Kazmierczak K.M."/>
            <person name="Andrzejewski T.M."/>
            <person name="Davidsen T.M."/>
            <person name="Wayne K.J."/>
            <person name="Tettelin H."/>
            <person name="Glass J.I."/>
            <person name="Rusch D."/>
            <person name="Podicherti R."/>
            <person name="Tsui H.-C.T."/>
            <person name="Winkler M.E."/>
        </authorList>
    </citation>
    <scope>NUCLEOTIDE SEQUENCE</scope>
</reference>
<dbReference type="EMBL" id="UINC01025538">
    <property type="protein sequence ID" value="SVB01289.1"/>
    <property type="molecule type" value="Genomic_DNA"/>
</dbReference>
<name>A0A382AIU5_9ZZZZ</name>
<dbReference type="InterPro" id="IPR002376">
    <property type="entry name" value="Formyl_transf_N"/>
</dbReference>
<gene>
    <name evidence="2" type="ORF">METZ01_LOCUS154143</name>
</gene>
<evidence type="ECO:0000259" key="1">
    <source>
        <dbReference type="Pfam" id="PF00551"/>
    </source>
</evidence>
<accession>A0A382AIU5</accession>
<protein>
    <recommendedName>
        <fullName evidence="1">Formyl transferase N-terminal domain-containing protein</fullName>
    </recommendedName>
</protein>
<dbReference type="AlphaFoldDB" id="A0A382AIU5"/>
<evidence type="ECO:0000313" key="2">
    <source>
        <dbReference type="EMBL" id="SVB01289.1"/>
    </source>
</evidence>
<dbReference type="Pfam" id="PF00551">
    <property type="entry name" value="Formyl_trans_N"/>
    <property type="match status" value="1"/>
</dbReference>
<organism evidence="2">
    <name type="scientific">marine metagenome</name>
    <dbReference type="NCBI Taxonomy" id="408172"/>
    <lineage>
        <taxon>unclassified sequences</taxon>
        <taxon>metagenomes</taxon>
        <taxon>ecological metagenomes</taxon>
    </lineage>
</organism>
<sequence>MQPIQFVNMTKQYNFKSIDMARSMLINLNQEDIVISLSAPSKIPVEWLDQVKAKVNIHCGKLPKYAGMMPIFWQINDGLDEISITIHGLAKEIDTGKVFLETKIKLSHSLFETSRLAKRESAHLLKKFLLDVESNIENTIERKFLSDDVILRKFPNKKEVKEFKKIHRLV</sequence>
<dbReference type="InterPro" id="IPR036477">
    <property type="entry name" value="Formyl_transf_N_sf"/>
</dbReference>
<feature type="domain" description="Formyl transferase N-terminal" evidence="1">
    <location>
        <begin position="42"/>
        <end position="109"/>
    </location>
</feature>
<proteinExistence type="predicted"/>